<protein>
    <submittedName>
        <fullName evidence="1">DUF3244 domain-containing protein</fullName>
    </submittedName>
</protein>
<reference evidence="1 2" key="1">
    <citation type="submission" date="2020-08" db="EMBL/GenBank/DDBJ databases">
        <title>A Genomic Blueprint of the Chicken Gut Microbiome.</title>
        <authorList>
            <person name="Gilroy R."/>
            <person name="Ravi A."/>
            <person name="Getino M."/>
            <person name="Pursley I."/>
            <person name="Horton D.L."/>
            <person name="Alikhan N.-F."/>
            <person name="Baker D."/>
            <person name="Gharbi K."/>
            <person name="Hall N."/>
            <person name="Watson M."/>
            <person name="Adriaenssens E.M."/>
            <person name="Foster-Nyarko E."/>
            <person name="Jarju S."/>
            <person name="Secka A."/>
            <person name="Antonio M."/>
            <person name="Oren A."/>
            <person name="Chaudhuri R."/>
            <person name="La Ragione R.M."/>
            <person name="Hildebrand F."/>
            <person name="Pallen M.J."/>
        </authorList>
    </citation>
    <scope>NUCLEOTIDE SEQUENCE [LARGE SCALE GENOMIC DNA]</scope>
    <source>
        <strain evidence="1 2">Sa1CVN1</strain>
    </source>
</reference>
<accession>A0ABR8Y6K1</accession>
<evidence type="ECO:0000313" key="1">
    <source>
        <dbReference type="EMBL" id="MBD8039831.1"/>
    </source>
</evidence>
<evidence type="ECO:0000313" key="2">
    <source>
        <dbReference type="Proteomes" id="UP000620874"/>
    </source>
</evidence>
<sequence>MRKTKLLIAGLLICCILPAYGYHRKDNKSTRLNGRWHTHSIKRSLSKIPISGEVTNGLLILTNSQPDRTVYLEIRNSQGVSILTKEILQENSAYMVIPLDALQDGEEYTLIITSSIKSDQLITIF</sequence>
<organism evidence="1 2">
    <name type="scientific">Phocaeicola intestinalis</name>
    <dbReference type="NCBI Taxonomy" id="2762212"/>
    <lineage>
        <taxon>Bacteria</taxon>
        <taxon>Pseudomonadati</taxon>
        <taxon>Bacteroidota</taxon>
        <taxon>Bacteroidia</taxon>
        <taxon>Bacteroidales</taxon>
        <taxon>Bacteroidaceae</taxon>
        <taxon>Phocaeicola</taxon>
    </lineage>
</organism>
<keyword evidence="2" id="KW-1185">Reference proteome</keyword>
<dbReference type="Gene3D" id="2.60.40.3080">
    <property type="match status" value="1"/>
</dbReference>
<dbReference type="Proteomes" id="UP000620874">
    <property type="component" value="Unassembled WGS sequence"/>
</dbReference>
<dbReference type="RefSeq" id="WP_087211264.1">
    <property type="nucleotide sequence ID" value="NZ_JACSPP010000010.1"/>
</dbReference>
<proteinExistence type="predicted"/>
<name>A0ABR8Y6K1_9BACT</name>
<dbReference type="EMBL" id="JACSPP010000010">
    <property type="protein sequence ID" value="MBD8039831.1"/>
    <property type="molecule type" value="Genomic_DNA"/>
</dbReference>
<comment type="caution">
    <text evidence="1">The sequence shown here is derived from an EMBL/GenBank/DDBJ whole genome shotgun (WGS) entry which is preliminary data.</text>
</comment>
<gene>
    <name evidence="1" type="ORF">H9625_05100</name>
</gene>